<sequence>MTAKRKQGMTVAQLDALCGNWPGVTRDVKWGSNLVFSVGEKMFVVTPEDGGEGGRLSFKVEDDRFLELTDQPGIIPAPYLARARWVLIAEPQRFDTAELASFIRDSYVLVRAKLTKKLQASLGELPVEPRSKP</sequence>
<dbReference type="Proteomes" id="UP000253782">
    <property type="component" value="Unassembled WGS sequence"/>
</dbReference>
<evidence type="ECO:0000313" key="2">
    <source>
        <dbReference type="Proteomes" id="UP000253782"/>
    </source>
</evidence>
<dbReference type="GO" id="GO:0003677">
    <property type="term" value="F:DNA binding"/>
    <property type="evidence" value="ECO:0007669"/>
    <property type="project" value="UniProtKB-KW"/>
</dbReference>
<organism evidence="1 2">
    <name type="scientific">Dyella tabacisoli</name>
    <dbReference type="NCBI Taxonomy" id="2282381"/>
    <lineage>
        <taxon>Bacteria</taxon>
        <taxon>Pseudomonadati</taxon>
        <taxon>Pseudomonadota</taxon>
        <taxon>Gammaproteobacteria</taxon>
        <taxon>Lysobacterales</taxon>
        <taxon>Rhodanobacteraceae</taxon>
        <taxon>Dyella</taxon>
    </lineage>
</organism>
<keyword evidence="1" id="KW-0238">DNA-binding</keyword>
<name>A0A369US61_9GAMM</name>
<reference evidence="1 2" key="1">
    <citation type="submission" date="2018-07" db="EMBL/GenBank/DDBJ databases">
        <title>Dyella tabacisoli L4-6T, whole genome shotgun sequence.</title>
        <authorList>
            <person name="Zhou X.-K."/>
            <person name="Li W.-J."/>
            <person name="Duan Y.-Q."/>
        </authorList>
    </citation>
    <scope>NUCLEOTIDE SEQUENCE [LARGE SCALE GENOMIC DNA]</scope>
    <source>
        <strain evidence="1 2">L4-6</strain>
    </source>
</reference>
<protein>
    <submittedName>
        <fullName evidence="1">MmcQ/YjbR family DNA-binding protein</fullName>
    </submittedName>
</protein>
<dbReference type="InterPro" id="IPR058532">
    <property type="entry name" value="YjbR/MT2646/Rv2570-like"/>
</dbReference>
<dbReference type="OrthoDB" id="9804614at2"/>
<dbReference type="Gene3D" id="3.90.1150.30">
    <property type="match status" value="1"/>
</dbReference>
<comment type="caution">
    <text evidence="1">The sequence shown here is derived from an EMBL/GenBank/DDBJ whole genome shotgun (WGS) entry which is preliminary data.</text>
</comment>
<dbReference type="AlphaFoldDB" id="A0A369US61"/>
<dbReference type="PANTHER" id="PTHR35145:SF1">
    <property type="entry name" value="CYTOPLASMIC PROTEIN"/>
    <property type="match status" value="1"/>
</dbReference>
<proteinExistence type="predicted"/>
<dbReference type="Pfam" id="PF04237">
    <property type="entry name" value="YjbR"/>
    <property type="match status" value="1"/>
</dbReference>
<dbReference type="PANTHER" id="PTHR35145">
    <property type="entry name" value="CYTOPLASMIC PROTEIN-RELATED"/>
    <property type="match status" value="1"/>
</dbReference>
<gene>
    <name evidence="1" type="ORF">DVJ77_03180</name>
</gene>
<keyword evidence="2" id="KW-1185">Reference proteome</keyword>
<dbReference type="SUPFAM" id="SSF142906">
    <property type="entry name" value="YjbR-like"/>
    <property type="match status" value="1"/>
</dbReference>
<dbReference type="InterPro" id="IPR007351">
    <property type="entry name" value="YjbR"/>
</dbReference>
<dbReference type="EMBL" id="QQAH01000001">
    <property type="protein sequence ID" value="RDD83592.1"/>
    <property type="molecule type" value="Genomic_DNA"/>
</dbReference>
<evidence type="ECO:0000313" key="1">
    <source>
        <dbReference type="EMBL" id="RDD83592.1"/>
    </source>
</evidence>
<dbReference type="InterPro" id="IPR038056">
    <property type="entry name" value="YjbR-like_sf"/>
</dbReference>
<accession>A0A369US61</accession>